<evidence type="ECO:0000313" key="21">
    <source>
        <dbReference type="Proteomes" id="UP000285301"/>
    </source>
</evidence>
<dbReference type="FunFam" id="3.40.50.1000:FF:000019">
    <property type="entry name" value="Mitochondrial import inner membrane translocase subunit TIM50"/>
    <property type="match status" value="1"/>
</dbReference>
<accession>A0A443QRN6</accession>
<evidence type="ECO:0000256" key="13">
    <source>
        <dbReference type="ARBA" id="ARBA00022989"/>
    </source>
</evidence>
<evidence type="ECO:0000256" key="17">
    <source>
        <dbReference type="ARBA" id="ARBA00061911"/>
    </source>
</evidence>
<gene>
    <name evidence="20" type="ORF">B4U79_08688</name>
</gene>
<feature type="domain" description="FCP1 homology" evidence="19">
    <location>
        <begin position="89"/>
        <end position="233"/>
    </location>
</feature>
<keyword evidence="13 18" id="KW-1133">Transmembrane helix</keyword>
<reference evidence="20 21" key="1">
    <citation type="journal article" date="2018" name="Gigascience">
        <title>Genomes of trombidid mites reveal novel predicted allergens and laterally-transferred genes associated with secondary metabolism.</title>
        <authorList>
            <person name="Dong X."/>
            <person name="Chaisiri K."/>
            <person name="Xia D."/>
            <person name="Armstrong S.D."/>
            <person name="Fang Y."/>
            <person name="Donnelly M.J."/>
            <person name="Kadowaki T."/>
            <person name="McGarry J.W."/>
            <person name="Darby A.C."/>
            <person name="Makepeace B.L."/>
        </authorList>
    </citation>
    <scope>NUCLEOTIDE SEQUENCE [LARGE SCALE GENOMIC DNA]</scope>
    <source>
        <strain evidence="20">UoL-WK</strain>
    </source>
</reference>
<keyword evidence="9 18" id="KW-0812">Transmembrane</keyword>
<dbReference type="GO" id="GO:0005743">
    <property type="term" value="C:mitochondrial inner membrane"/>
    <property type="evidence" value="ECO:0007669"/>
    <property type="project" value="UniProtKB-SubCell"/>
</dbReference>
<dbReference type="InterPro" id="IPR036412">
    <property type="entry name" value="HAD-like_sf"/>
</dbReference>
<evidence type="ECO:0000256" key="11">
    <source>
        <dbReference type="ARBA" id="ARBA00022927"/>
    </source>
</evidence>
<evidence type="ECO:0000256" key="16">
    <source>
        <dbReference type="ARBA" id="ARBA00023136"/>
    </source>
</evidence>
<keyword evidence="14" id="KW-0811">Translocation</keyword>
<dbReference type="SUPFAM" id="SSF56784">
    <property type="entry name" value="HAD-like"/>
    <property type="match status" value="1"/>
</dbReference>
<dbReference type="CDD" id="cd07521">
    <property type="entry name" value="HAD_FCP1-like"/>
    <property type="match status" value="1"/>
</dbReference>
<keyword evidence="16 18" id="KW-0472">Membrane</keyword>
<evidence type="ECO:0000256" key="14">
    <source>
        <dbReference type="ARBA" id="ARBA00023010"/>
    </source>
</evidence>
<feature type="non-terminal residue" evidence="20">
    <location>
        <position position="438"/>
    </location>
</feature>
<evidence type="ECO:0000256" key="5">
    <source>
        <dbReference type="ARBA" id="ARBA00006344"/>
    </source>
</evidence>
<evidence type="ECO:0000259" key="19">
    <source>
        <dbReference type="PROSITE" id="PS50969"/>
    </source>
</evidence>
<evidence type="ECO:0000256" key="8">
    <source>
        <dbReference type="ARBA" id="ARBA00022502"/>
    </source>
</evidence>
<feature type="transmembrane region" description="Helical" evidence="18">
    <location>
        <begin position="369"/>
        <end position="390"/>
    </location>
</feature>
<keyword evidence="15" id="KW-0496">Mitochondrion</keyword>
<comment type="subunit">
    <text evidence="17">Component of the TIM23 complex at least composed of Tim23, Tim17 (Tim17a1, Tim17a2 or Tim17b1) and a Tim50.</text>
</comment>
<evidence type="ECO:0000256" key="9">
    <source>
        <dbReference type="ARBA" id="ARBA00022692"/>
    </source>
</evidence>
<protein>
    <submittedName>
        <fullName evidence="20">Mitochondrial import inner membrane translocase subunit TIM50-like protein</fullName>
    </submittedName>
</protein>
<dbReference type="Pfam" id="PF03031">
    <property type="entry name" value="NIF"/>
    <property type="match status" value="1"/>
</dbReference>
<dbReference type="EMBL" id="NCKU01004618">
    <property type="protein sequence ID" value="RWS05688.1"/>
    <property type="molecule type" value="Genomic_DNA"/>
</dbReference>
<organism evidence="20 21">
    <name type="scientific">Dinothrombium tinctorium</name>
    <dbReference type="NCBI Taxonomy" id="1965070"/>
    <lineage>
        <taxon>Eukaryota</taxon>
        <taxon>Metazoa</taxon>
        <taxon>Ecdysozoa</taxon>
        <taxon>Arthropoda</taxon>
        <taxon>Chelicerata</taxon>
        <taxon>Arachnida</taxon>
        <taxon>Acari</taxon>
        <taxon>Acariformes</taxon>
        <taxon>Trombidiformes</taxon>
        <taxon>Prostigmata</taxon>
        <taxon>Anystina</taxon>
        <taxon>Parasitengona</taxon>
        <taxon>Trombidioidea</taxon>
        <taxon>Trombidiidae</taxon>
        <taxon>Dinothrombium</taxon>
    </lineage>
</organism>
<dbReference type="OrthoDB" id="287041at2759"/>
<feature type="transmembrane region" description="Helical" evidence="18">
    <location>
        <begin position="12"/>
        <end position="30"/>
    </location>
</feature>
<evidence type="ECO:0000256" key="18">
    <source>
        <dbReference type="SAM" id="Phobius"/>
    </source>
</evidence>
<evidence type="ECO:0000256" key="3">
    <source>
        <dbReference type="ARBA" id="ARBA00004434"/>
    </source>
</evidence>
<dbReference type="PANTHER" id="PTHR12982">
    <property type="entry name" value="PHOSPHATIDYLINOSITOL GLYCAN, CLASS C"/>
    <property type="match status" value="1"/>
</dbReference>
<feature type="transmembrane region" description="Helical" evidence="18">
    <location>
        <begin position="310"/>
        <end position="334"/>
    </location>
</feature>
<evidence type="ECO:0000256" key="4">
    <source>
        <dbReference type="ARBA" id="ARBA00004687"/>
    </source>
</evidence>
<evidence type="ECO:0000256" key="7">
    <source>
        <dbReference type="ARBA" id="ARBA00022448"/>
    </source>
</evidence>
<dbReference type="InterPro" id="IPR009450">
    <property type="entry name" value="Plno_GlcNAc_GPI2"/>
</dbReference>
<dbReference type="GO" id="GO:0000506">
    <property type="term" value="C:glycosylphosphatidylinositol-N-acetylglucosaminyltransferase (GPI-GnT) complex"/>
    <property type="evidence" value="ECO:0007669"/>
    <property type="project" value="TreeGrafter"/>
</dbReference>
<evidence type="ECO:0000256" key="2">
    <source>
        <dbReference type="ARBA" id="ARBA00004141"/>
    </source>
</evidence>
<dbReference type="Pfam" id="PF06432">
    <property type="entry name" value="GPI2"/>
    <property type="match status" value="1"/>
</dbReference>
<proteinExistence type="inferred from homology"/>
<keyword evidence="8" id="KW-0337">GPI-anchor biosynthesis</keyword>
<comment type="similarity">
    <text evidence="6">Belongs to the PIGC family.</text>
</comment>
<comment type="similarity">
    <text evidence="5">Belongs to the TIM50 family.</text>
</comment>
<comment type="function">
    <text evidence="1">Essential component of the TIM23 complex, a complex that mediates the translocation of transit peptide-containing proteins across the mitochondrial inner membrane.</text>
</comment>
<evidence type="ECO:0000256" key="1">
    <source>
        <dbReference type="ARBA" id="ARBA00002959"/>
    </source>
</evidence>
<feature type="transmembrane region" description="Helical" evidence="18">
    <location>
        <begin position="340"/>
        <end position="362"/>
    </location>
</feature>
<dbReference type="UniPathway" id="UPA00196"/>
<comment type="caution">
    <text evidence="20">The sequence shown here is derived from an EMBL/GenBank/DDBJ whole genome shotgun (WGS) entry which is preliminary data.</text>
</comment>
<keyword evidence="12" id="KW-0809">Transit peptide</keyword>
<dbReference type="Proteomes" id="UP000285301">
    <property type="component" value="Unassembled WGS sequence"/>
</dbReference>
<dbReference type="AlphaFoldDB" id="A0A443QRN6"/>
<dbReference type="InterPro" id="IPR023214">
    <property type="entry name" value="HAD_sf"/>
</dbReference>
<dbReference type="SMART" id="SM00577">
    <property type="entry name" value="CPDc"/>
    <property type="match status" value="1"/>
</dbReference>
<evidence type="ECO:0000256" key="6">
    <source>
        <dbReference type="ARBA" id="ARBA00008321"/>
    </source>
</evidence>
<keyword evidence="10" id="KW-0999">Mitochondrion inner membrane</keyword>
<keyword evidence="11" id="KW-0653">Protein transport</keyword>
<dbReference type="STRING" id="1965070.A0A443QRN6"/>
<evidence type="ECO:0000256" key="10">
    <source>
        <dbReference type="ARBA" id="ARBA00022792"/>
    </source>
</evidence>
<dbReference type="InterPro" id="IPR004274">
    <property type="entry name" value="FCP1_dom"/>
</dbReference>
<dbReference type="GO" id="GO:0015031">
    <property type="term" value="P:protein transport"/>
    <property type="evidence" value="ECO:0007669"/>
    <property type="project" value="UniProtKB-KW"/>
</dbReference>
<evidence type="ECO:0000256" key="15">
    <source>
        <dbReference type="ARBA" id="ARBA00023128"/>
    </source>
</evidence>
<evidence type="ECO:0000256" key="12">
    <source>
        <dbReference type="ARBA" id="ARBA00022946"/>
    </source>
</evidence>
<comment type="pathway">
    <text evidence="4">Glycolipid biosynthesis; glycosylphosphatidylinositol-anchor biosynthesis.</text>
</comment>
<keyword evidence="21" id="KW-1185">Reference proteome</keyword>
<dbReference type="Gene3D" id="3.40.50.1000">
    <property type="entry name" value="HAD superfamily/HAD-like"/>
    <property type="match status" value="1"/>
</dbReference>
<dbReference type="PANTHER" id="PTHR12982:SF0">
    <property type="entry name" value="PHOSPHATIDYLINOSITOL N-ACETYLGLUCOSAMINYLTRANSFERASE SUBUNIT C"/>
    <property type="match status" value="1"/>
</dbReference>
<dbReference type="GO" id="GO:0006506">
    <property type="term" value="P:GPI anchor biosynthetic process"/>
    <property type="evidence" value="ECO:0007669"/>
    <property type="project" value="UniProtKB-UniPathway"/>
</dbReference>
<feature type="transmembrane region" description="Helical" evidence="18">
    <location>
        <begin position="402"/>
        <end position="420"/>
    </location>
</feature>
<dbReference type="PROSITE" id="PS50969">
    <property type="entry name" value="FCP1"/>
    <property type="match status" value="1"/>
</dbReference>
<name>A0A443QRN6_9ACAR</name>
<evidence type="ECO:0000313" key="20">
    <source>
        <dbReference type="EMBL" id="RWS05688.1"/>
    </source>
</evidence>
<sequence>MKREKNVRRMQYTLYGMIAVFGGFSVYALLTWGQPKTDEEGNVIEDKFSNLPKVQQYFLRTLDTIKNYNEILREPSRELLLPPPLEHPYVQPPYTLVVEMNGVLLNPEWTYKTGWRFKKRAFIDYFLQQCGPPLFELVIFTEETGFTAFPLIDNMDPNGFVMHRLFRDSTRYEKGVRIKDLNCLNRDLRRVIHVDWNRNACKLNPDNCLILKKWEGDSSDKSLYDLAQFLRTLAIQGVDDVREVVSHYSKFDDPIEAFRDYQRRLQEHEEQKLASAKQPSSLYADNYVPSTFLKDLRKNVNIHYYSLKEIIINSVVITQEICSIVIFIVVFILLNGGNPSTAVFVCVFIAFVTFLLYIALMLQSKHSNVFVELKNVIIFLFGGFTVSPVLKTLTETISADTIYAMVTLMMLIHLIFYDYGAKAAILLNCRHLITLLRC</sequence>
<comment type="subcellular location">
    <subcellularLocation>
        <location evidence="2">Membrane</location>
        <topology evidence="2">Multi-pass membrane protein</topology>
    </subcellularLocation>
    <subcellularLocation>
        <location evidence="3">Mitochondrion inner membrane</location>
        <topology evidence="3">Single-pass membrane protein</topology>
    </subcellularLocation>
</comment>
<keyword evidence="7" id="KW-0813">Transport</keyword>